<comment type="caution">
    <text evidence="1">The sequence shown here is derived from an EMBL/GenBank/DDBJ whole genome shotgun (WGS) entry which is preliminary data.</text>
</comment>
<evidence type="ECO:0000313" key="1">
    <source>
        <dbReference type="EMBL" id="TWW12161.1"/>
    </source>
</evidence>
<name>A0A5C6MGT7_9PLAN</name>
<gene>
    <name evidence="1" type="ORF">E3A20_03410</name>
</gene>
<keyword evidence="2" id="KW-1185">Reference proteome</keyword>
<dbReference type="AlphaFoldDB" id="A0A5C6MGT7"/>
<evidence type="ECO:0000313" key="2">
    <source>
        <dbReference type="Proteomes" id="UP000321083"/>
    </source>
</evidence>
<accession>A0A5C6MGT7</accession>
<reference evidence="1 2" key="2">
    <citation type="submission" date="2019-08" db="EMBL/GenBank/DDBJ databases">
        <authorList>
            <person name="Henke P."/>
        </authorList>
    </citation>
    <scope>NUCLEOTIDE SEQUENCE [LARGE SCALE GENOMIC DNA]</scope>
    <source>
        <strain evidence="1">Phe10_nw2017</strain>
    </source>
</reference>
<sequence length="442" mass="50032">MQVAVDTPREIGPRLAFGEALAASGFDDLATEYFVELAETTKSAWVAIRGFDALSKPELDQVQGSGRNASDFVRIAWELSKTGELRNDRGFLTQLSSAAMAVRAEDVLGEILSDAFIDSGDHRLLARVCLDEFCFHLRSGKEGKDTTVSRWKWQDAWRSPAIVQFTKVLISEQKDRAFVRTEVESCAREWRDAKMLDELGWLSVLVMRIDETEPDLQLLTWLESILNDLSTEVESNWHVVKVLVEHFVKVPPVLKSRAGILAFAFATMQGSKCEKLEVLVDAASWLLVAEHKSAEVALIVETWLDQRPQSCHWVNRKLAVACSRQPSTQELANGYLNKLRYEDRVNVLDEISVCRNDNYLARLKTRLQFPLTTENLQKVHDLTRGYFLECMETEHWKSGDVAFVVKQLNPCGTDAEVHLAEMIGKRLSREQAVSLRDFAAEL</sequence>
<organism evidence="1 2">
    <name type="scientific">Planctomyces bekefii</name>
    <dbReference type="NCBI Taxonomy" id="1653850"/>
    <lineage>
        <taxon>Bacteria</taxon>
        <taxon>Pseudomonadati</taxon>
        <taxon>Planctomycetota</taxon>
        <taxon>Planctomycetia</taxon>
        <taxon>Planctomycetales</taxon>
        <taxon>Planctomycetaceae</taxon>
        <taxon>Planctomyces</taxon>
    </lineage>
</organism>
<dbReference type="Proteomes" id="UP000321083">
    <property type="component" value="Unassembled WGS sequence"/>
</dbReference>
<dbReference type="EMBL" id="SRHE01000036">
    <property type="protein sequence ID" value="TWW12161.1"/>
    <property type="molecule type" value="Genomic_DNA"/>
</dbReference>
<protein>
    <submittedName>
        <fullName evidence="1">Uncharacterized protein</fullName>
    </submittedName>
</protein>
<proteinExistence type="predicted"/>
<reference evidence="1 2" key="1">
    <citation type="submission" date="2019-08" db="EMBL/GenBank/DDBJ databases">
        <title>100 year-old enigma solved: identification of Planctomyces bekefii, the type genus and species of the phylum Planctomycetes.</title>
        <authorList>
            <person name="Svetlana D.N."/>
            <person name="Overmann J."/>
        </authorList>
    </citation>
    <scope>NUCLEOTIDE SEQUENCE [LARGE SCALE GENOMIC DNA]</scope>
    <source>
        <strain evidence="1">Phe10_nw2017</strain>
    </source>
</reference>